<sequence length="159" mass="18217">MPQNLQEVTFSELIQSPKDTVEKLNRAPRHALRLNRRGAEDLVLVAATQASQDQEVVGVAIRLLRAIMASPTTRSQYLLDLLPMVFRWVRFLPDEDRLEFARELIDVMEACEELDNFTPMLDLIEQWRHSAEVYADPELFRALRSPDTVDAGQVTRPTA</sequence>
<dbReference type="Pfam" id="PF19760">
    <property type="entry name" value="DUF6247"/>
    <property type="match status" value="1"/>
</dbReference>
<organism evidence="1 2">
    <name type="scientific">Microlunatus parietis</name>
    <dbReference type="NCBI Taxonomy" id="682979"/>
    <lineage>
        <taxon>Bacteria</taxon>
        <taxon>Bacillati</taxon>
        <taxon>Actinomycetota</taxon>
        <taxon>Actinomycetes</taxon>
        <taxon>Propionibacteriales</taxon>
        <taxon>Propionibacteriaceae</taxon>
        <taxon>Microlunatus</taxon>
    </lineage>
</organism>
<dbReference type="RefSeq" id="WP_218871052.1">
    <property type="nucleotide sequence ID" value="NZ_JACCBU010000001.1"/>
</dbReference>
<protein>
    <recommendedName>
        <fullName evidence="3">Prevent-host-death family protein</fullName>
    </recommendedName>
</protein>
<dbReference type="Proteomes" id="UP000569914">
    <property type="component" value="Unassembled WGS sequence"/>
</dbReference>
<evidence type="ECO:0008006" key="3">
    <source>
        <dbReference type="Google" id="ProtNLM"/>
    </source>
</evidence>
<dbReference type="EMBL" id="JACCBU010000001">
    <property type="protein sequence ID" value="NYE69428.1"/>
    <property type="molecule type" value="Genomic_DNA"/>
</dbReference>
<evidence type="ECO:0000313" key="2">
    <source>
        <dbReference type="Proteomes" id="UP000569914"/>
    </source>
</evidence>
<evidence type="ECO:0000313" key="1">
    <source>
        <dbReference type="EMBL" id="NYE69428.1"/>
    </source>
</evidence>
<dbReference type="AlphaFoldDB" id="A0A7Y9I3C2"/>
<gene>
    <name evidence="1" type="ORF">BKA15_000757</name>
</gene>
<keyword evidence="2" id="KW-1185">Reference proteome</keyword>
<reference evidence="1 2" key="1">
    <citation type="submission" date="2020-07" db="EMBL/GenBank/DDBJ databases">
        <title>Sequencing the genomes of 1000 actinobacteria strains.</title>
        <authorList>
            <person name="Klenk H.-P."/>
        </authorList>
    </citation>
    <scope>NUCLEOTIDE SEQUENCE [LARGE SCALE GENOMIC DNA]</scope>
    <source>
        <strain evidence="1 2">DSM 22083</strain>
    </source>
</reference>
<accession>A0A7Y9I3C2</accession>
<proteinExistence type="predicted"/>
<dbReference type="InterPro" id="IPR046214">
    <property type="entry name" value="DUF6247"/>
</dbReference>
<name>A0A7Y9I3C2_9ACTN</name>
<comment type="caution">
    <text evidence="1">The sequence shown here is derived from an EMBL/GenBank/DDBJ whole genome shotgun (WGS) entry which is preliminary data.</text>
</comment>